<dbReference type="Gene3D" id="2.60.120.650">
    <property type="entry name" value="Cupin"/>
    <property type="match status" value="1"/>
</dbReference>
<dbReference type="PANTHER" id="PTHR10694:SF113">
    <property type="entry name" value="PROTEIN JUMONJI"/>
    <property type="match status" value="1"/>
</dbReference>
<dbReference type="SUPFAM" id="SSF46774">
    <property type="entry name" value="ARID-like"/>
    <property type="match status" value="1"/>
</dbReference>
<feature type="compositionally biased region" description="Basic and acidic residues" evidence="3">
    <location>
        <begin position="30"/>
        <end position="41"/>
    </location>
</feature>
<dbReference type="SMART" id="SM01014">
    <property type="entry name" value="ARID"/>
    <property type="match status" value="1"/>
</dbReference>
<dbReference type="PROSITE" id="PS51184">
    <property type="entry name" value="JMJC"/>
    <property type="match status" value="1"/>
</dbReference>
<sequence>MNKGRNFGAQRKFAAGASAPNKCQTPRLETPTETRPDPEPKVHLVKKSPSVLLDRLTFNDVHKHIQPVVVLKRLQTSQVTKAQVHQTVKLATFADDREDSYDSQASGETSLTEDTSSNGYNDLITIQHCVTPDPQFNKRSISISSTSDDEKPIQKKAKTSVLDETVQEFFGSLRIPLRKKIKTIVLDAPVFRPTVDEFKDPLTYIEKILPKASKYGLCKVIPPNGFTPPCNLDETMGFTVTNQYVQRMFKRYGPATKELSSIKALLASQKVPFKRPPLVSGLEVDLPHLFKLVQNMGGLKKVTKLPQWNKVAEHLKCCKNLKNPGQKIKQIYEKYLLPYEVMTSVEKLNLTFQVEQLCDRRYSKMYKRAKSPLHTQKQMLKQCDSTDNDSSDEISIKDRIIYSALAETEDCIVPGRNMKIQAFEKVAEVAAEAFLSSPSQTTSVIEKEYWDVVLSRTKHVCVNAASIDTGATDYGFPNNDSADHYNTHPWNMKRISRNPKNMLSFLGPVVGMTAPTLHLGMLFSTSCWHRDPHGLPWIEYMHKGVQKVWYGIDDTQSEKFRKAVEKLCPAFSQNKSVWLPSDIAMIPPKLLQRNSVSLCRVVQNPGEFIIVCPKAYSSSIATGYTISESVYFATLSWIQSLGETFDTLKSSCEPTMFSLEQLLFAFVKDARTPPSVLTAIEPILKEVLDKEIKNRQNLEKLGIPKEWLKPSKPSVSSAWNVCDQDECYICRMTLYLSRVRGVLDRNSVLCPEHALKILAQPKKNHLINESKRLSFIIMYSTSELEDLLEFLKDRLRKS</sequence>
<evidence type="ECO:0000259" key="4">
    <source>
        <dbReference type="PROSITE" id="PS51011"/>
    </source>
</evidence>
<dbReference type="Pfam" id="PF02928">
    <property type="entry name" value="zf-C5HC2"/>
    <property type="match status" value="1"/>
</dbReference>
<evidence type="ECO:0000256" key="3">
    <source>
        <dbReference type="SAM" id="MobiDB-lite"/>
    </source>
</evidence>
<organism evidence="7 8">
    <name type="scientific">Pieris macdunnoughi</name>
    <dbReference type="NCBI Taxonomy" id="345717"/>
    <lineage>
        <taxon>Eukaryota</taxon>
        <taxon>Metazoa</taxon>
        <taxon>Ecdysozoa</taxon>
        <taxon>Arthropoda</taxon>
        <taxon>Hexapoda</taxon>
        <taxon>Insecta</taxon>
        <taxon>Pterygota</taxon>
        <taxon>Neoptera</taxon>
        <taxon>Endopterygota</taxon>
        <taxon>Lepidoptera</taxon>
        <taxon>Glossata</taxon>
        <taxon>Ditrysia</taxon>
        <taxon>Papilionoidea</taxon>
        <taxon>Pieridae</taxon>
        <taxon>Pierinae</taxon>
        <taxon>Pieris</taxon>
    </lineage>
</organism>
<evidence type="ECO:0000256" key="1">
    <source>
        <dbReference type="ARBA" id="ARBA00004123"/>
    </source>
</evidence>
<dbReference type="InterPro" id="IPR003349">
    <property type="entry name" value="JmjN"/>
</dbReference>
<dbReference type="Pfam" id="PF02375">
    <property type="entry name" value="JmjN"/>
    <property type="match status" value="1"/>
</dbReference>
<gene>
    <name evidence="7" type="ORF">PMACD_LOCUS764</name>
</gene>
<protein>
    <recommendedName>
        <fullName evidence="9">Protein Jumonji</fullName>
    </recommendedName>
</protein>
<dbReference type="GO" id="GO:0000785">
    <property type="term" value="C:chromatin"/>
    <property type="evidence" value="ECO:0007669"/>
    <property type="project" value="TreeGrafter"/>
</dbReference>
<dbReference type="Pfam" id="PF02373">
    <property type="entry name" value="JmjC"/>
    <property type="match status" value="1"/>
</dbReference>
<proteinExistence type="predicted"/>
<evidence type="ECO:0000313" key="7">
    <source>
        <dbReference type="EMBL" id="CAF4752179.1"/>
    </source>
</evidence>
<evidence type="ECO:0000313" key="8">
    <source>
        <dbReference type="Proteomes" id="UP000663880"/>
    </source>
</evidence>
<evidence type="ECO:0008006" key="9">
    <source>
        <dbReference type="Google" id="ProtNLM"/>
    </source>
</evidence>
<dbReference type="GO" id="GO:0010468">
    <property type="term" value="P:regulation of gene expression"/>
    <property type="evidence" value="ECO:0007669"/>
    <property type="project" value="TreeGrafter"/>
</dbReference>
<dbReference type="InterPro" id="IPR003347">
    <property type="entry name" value="JmjC_dom"/>
</dbReference>
<feature type="domain" description="ARID" evidence="4">
    <location>
        <begin position="252"/>
        <end position="344"/>
    </location>
</feature>
<dbReference type="InterPro" id="IPR004198">
    <property type="entry name" value="Znf_C5HC2"/>
</dbReference>
<reference evidence="7" key="1">
    <citation type="submission" date="2021-02" db="EMBL/GenBank/DDBJ databases">
        <authorList>
            <person name="Steward A R."/>
        </authorList>
    </citation>
    <scope>NUCLEOTIDE SEQUENCE</scope>
</reference>
<dbReference type="GO" id="GO:0005634">
    <property type="term" value="C:nucleus"/>
    <property type="evidence" value="ECO:0007669"/>
    <property type="project" value="UniProtKB-SubCell"/>
</dbReference>
<name>A0A821LK59_9NEOP</name>
<dbReference type="OrthoDB" id="8951118at2759"/>
<dbReference type="GO" id="GO:0006338">
    <property type="term" value="P:chromatin remodeling"/>
    <property type="evidence" value="ECO:0007669"/>
    <property type="project" value="TreeGrafter"/>
</dbReference>
<feature type="domain" description="JmjN" evidence="5">
    <location>
        <begin position="188"/>
        <end position="229"/>
    </location>
</feature>
<feature type="compositionally biased region" description="Polar residues" evidence="3">
    <location>
        <begin position="102"/>
        <end position="117"/>
    </location>
</feature>
<dbReference type="SMART" id="SM00545">
    <property type="entry name" value="JmjN"/>
    <property type="match status" value="1"/>
</dbReference>
<dbReference type="Gene3D" id="1.10.150.60">
    <property type="entry name" value="ARID DNA-binding domain"/>
    <property type="match status" value="1"/>
</dbReference>
<dbReference type="PROSITE" id="PS51183">
    <property type="entry name" value="JMJN"/>
    <property type="match status" value="1"/>
</dbReference>
<dbReference type="SMART" id="SM00558">
    <property type="entry name" value="JmjC"/>
    <property type="match status" value="1"/>
</dbReference>
<feature type="region of interest" description="Disordered" evidence="3">
    <location>
        <begin position="1"/>
        <end position="41"/>
    </location>
</feature>
<keyword evidence="8" id="KW-1185">Reference proteome</keyword>
<comment type="subcellular location">
    <subcellularLocation>
        <location evidence="1">Nucleus</location>
    </subcellularLocation>
</comment>
<dbReference type="AlphaFoldDB" id="A0A821LK59"/>
<dbReference type="Proteomes" id="UP000663880">
    <property type="component" value="Unassembled WGS sequence"/>
</dbReference>
<accession>A0A821LK59</accession>
<dbReference type="GO" id="GO:0003677">
    <property type="term" value="F:DNA binding"/>
    <property type="evidence" value="ECO:0007669"/>
    <property type="project" value="InterPro"/>
</dbReference>
<comment type="caution">
    <text evidence="7">The sequence shown here is derived from an EMBL/GenBank/DDBJ whole genome shotgun (WGS) entry which is preliminary data.</text>
</comment>
<feature type="domain" description="JmjC" evidence="6">
    <location>
        <begin position="484"/>
        <end position="649"/>
    </location>
</feature>
<dbReference type="EMBL" id="CAJOBZ010000001">
    <property type="protein sequence ID" value="CAF4752179.1"/>
    <property type="molecule type" value="Genomic_DNA"/>
</dbReference>
<dbReference type="InterPro" id="IPR036431">
    <property type="entry name" value="ARID_dom_sf"/>
</dbReference>
<dbReference type="InterPro" id="IPR001606">
    <property type="entry name" value="ARID_dom"/>
</dbReference>
<keyword evidence="2" id="KW-0539">Nucleus</keyword>
<evidence type="ECO:0000259" key="6">
    <source>
        <dbReference type="PROSITE" id="PS51184"/>
    </source>
</evidence>
<feature type="region of interest" description="Disordered" evidence="3">
    <location>
        <begin position="97"/>
        <end position="117"/>
    </location>
</feature>
<dbReference type="PANTHER" id="PTHR10694">
    <property type="entry name" value="LYSINE-SPECIFIC DEMETHYLASE"/>
    <property type="match status" value="1"/>
</dbReference>
<evidence type="ECO:0000256" key="2">
    <source>
        <dbReference type="ARBA" id="ARBA00023242"/>
    </source>
</evidence>
<dbReference type="SUPFAM" id="SSF51197">
    <property type="entry name" value="Clavaminate synthase-like"/>
    <property type="match status" value="1"/>
</dbReference>
<dbReference type="SMART" id="SM00501">
    <property type="entry name" value="BRIGHT"/>
    <property type="match status" value="1"/>
</dbReference>
<evidence type="ECO:0000259" key="5">
    <source>
        <dbReference type="PROSITE" id="PS51183"/>
    </source>
</evidence>
<dbReference type="Pfam" id="PF01388">
    <property type="entry name" value="ARID"/>
    <property type="match status" value="1"/>
</dbReference>
<dbReference type="PROSITE" id="PS51011">
    <property type="entry name" value="ARID"/>
    <property type="match status" value="1"/>
</dbReference>